<name>A0AAV6ISM2_9ERIC</name>
<feature type="domain" description="AMP-dependent synthetase/ligase" evidence="5">
    <location>
        <begin position="9"/>
        <end position="124"/>
    </location>
</feature>
<evidence type="ECO:0000256" key="3">
    <source>
        <dbReference type="ARBA" id="ARBA00022598"/>
    </source>
</evidence>
<evidence type="ECO:0000313" key="7">
    <source>
        <dbReference type="Proteomes" id="UP000823749"/>
    </source>
</evidence>
<dbReference type="InterPro" id="IPR042099">
    <property type="entry name" value="ANL_N_sf"/>
</dbReference>
<sequence length="141" mass="15411">MGKHDFEIVNPIDECDPITVNYTSGSTGTPKGAVYSHRAVYLNSIAQIFPFEMSAKTVFLWTVDMFRCSGWCFTWAVAALEGTNICLKNVTAKAIFDSIFFHKVTHLCGAPTILNIIAEAPFAGHQPLPTKVDLVIALATT</sequence>
<dbReference type="PANTHER" id="PTHR43859">
    <property type="entry name" value="ACYL-ACTIVATING ENZYME"/>
    <property type="match status" value="1"/>
</dbReference>
<dbReference type="Proteomes" id="UP000823749">
    <property type="component" value="Chromosome 10"/>
</dbReference>
<dbReference type="PROSITE" id="PS00455">
    <property type="entry name" value="AMP_BINDING"/>
    <property type="match status" value="1"/>
</dbReference>
<proteinExistence type="inferred from homology"/>
<comment type="similarity">
    <text evidence="2">Belongs to the ATP-dependent AMP-binding enzyme family.</text>
</comment>
<comment type="caution">
    <text evidence="6">The sequence shown here is derived from an EMBL/GenBank/DDBJ whole genome shotgun (WGS) entry which is preliminary data.</text>
</comment>
<evidence type="ECO:0000256" key="4">
    <source>
        <dbReference type="ARBA" id="ARBA00023051"/>
    </source>
</evidence>
<reference evidence="6" key="1">
    <citation type="submission" date="2020-08" db="EMBL/GenBank/DDBJ databases">
        <title>Plant Genome Project.</title>
        <authorList>
            <person name="Zhang R.-G."/>
        </authorList>
    </citation>
    <scope>NUCLEOTIDE SEQUENCE</scope>
    <source>
        <strain evidence="6">WSP0</strain>
        <tissue evidence="6">Leaf</tissue>
    </source>
</reference>
<organism evidence="6 7">
    <name type="scientific">Rhododendron griersonianum</name>
    <dbReference type="NCBI Taxonomy" id="479676"/>
    <lineage>
        <taxon>Eukaryota</taxon>
        <taxon>Viridiplantae</taxon>
        <taxon>Streptophyta</taxon>
        <taxon>Embryophyta</taxon>
        <taxon>Tracheophyta</taxon>
        <taxon>Spermatophyta</taxon>
        <taxon>Magnoliopsida</taxon>
        <taxon>eudicotyledons</taxon>
        <taxon>Gunneridae</taxon>
        <taxon>Pentapetalae</taxon>
        <taxon>asterids</taxon>
        <taxon>Ericales</taxon>
        <taxon>Ericaceae</taxon>
        <taxon>Ericoideae</taxon>
        <taxon>Rhodoreae</taxon>
        <taxon>Rhododendron</taxon>
    </lineage>
</organism>
<dbReference type="EMBL" id="JACTNZ010000010">
    <property type="protein sequence ID" value="KAG5530069.1"/>
    <property type="molecule type" value="Genomic_DNA"/>
</dbReference>
<keyword evidence="7" id="KW-1185">Reference proteome</keyword>
<dbReference type="InterPro" id="IPR000873">
    <property type="entry name" value="AMP-dep_synth/lig_dom"/>
</dbReference>
<gene>
    <name evidence="6" type="ORF">RHGRI_030436</name>
</gene>
<dbReference type="PANTHER" id="PTHR43859:SF11">
    <property type="entry name" value="4-COUMARATE--COA LIGASE"/>
    <property type="match status" value="1"/>
</dbReference>
<keyword evidence="3" id="KW-0436">Ligase</keyword>
<dbReference type="Pfam" id="PF00501">
    <property type="entry name" value="AMP-binding"/>
    <property type="match status" value="1"/>
</dbReference>
<evidence type="ECO:0000259" key="5">
    <source>
        <dbReference type="Pfam" id="PF00501"/>
    </source>
</evidence>
<evidence type="ECO:0000256" key="1">
    <source>
        <dbReference type="ARBA" id="ARBA00004930"/>
    </source>
</evidence>
<evidence type="ECO:0000313" key="6">
    <source>
        <dbReference type="EMBL" id="KAG5530069.1"/>
    </source>
</evidence>
<keyword evidence="4" id="KW-0587">Phenylpropanoid metabolism</keyword>
<dbReference type="GO" id="GO:0016874">
    <property type="term" value="F:ligase activity"/>
    <property type="evidence" value="ECO:0007669"/>
    <property type="project" value="UniProtKB-KW"/>
</dbReference>
<dbReference type="Gene3D" id="3.40.50.12780">
    <property type="entry name" value="N-terminal domain of ligase-like"/>
    <property type="match status" value="1"/>
</dbReference>
<dbReference type="SUPFAM" id="SSF56801">
    <property type="entry name" value="Acetyl-CoA synthetase-like"/>
    <property type="match status" value="1"/>
</dbReference>
<comment type="pathway">
    <text evidence="1">Phytoalexin biosynthesis; 3,4',5-trihydroxystilbene biosynthesis; 3,4',5-trihydroxystilbene from trans-4-coumarate: step 1/2.</text>
</comment>
<dbReference type="GO" id="GO:0009698">
    <property type="term" value="P:phenylpropanoid metabolic process"/>
    <property type="evidence" value="ECO:0007669"/>
    <property type="project" value="UniProtKB-KW"/>
</dbReference>
<protein>
    <recommendedName>
        <fullName evidence="5">AMP-dependent synthetase/ligase domain-containing protein</fullName>
    </recommendedName>
</protein>
<dbReference type="AlphaFoldDB" id="A0AAV6ISM2"/>
<dbReference type="InterPro" id="IPR020845">
    <property type="entry name" value="AMP-binding_CS"/>
</dbReference>
<accession>A0AAV6ISM2</accession>
<evidence type="ECO:0000256" key="2">
    <source>
        <dbReference type="ARBA" id="ARBA00006432"/>
    </source>
</evidence>